<dbReference type="EMBL" id="BGZK01000587">
    <property type="protein sequence ID" value="GBP51712.1"/>
    <property type="molecule type" value="Genomic_DNA"/>
</dbReference>
<reference evidence="1 2" key="1">
    <citation type="journal article" date="2019" name="Commun. Biol.">
        <title>The bagworm genome reveals a unique fibroin gene that provides high tensile strength.</title>
        <authorList>
            <person name="Kono N."/>
            <person name="Nakamura H."/>
            <person name="Ohtoshi R."/>
            <person name="Tomita M."/>
            <person name="Numata K."/>
            <person name="Arakawa K."/>
        </authorList>
    </citation>
    <scope>NUCLEOTIDE SEQUENCE [LARGE SCALE GENOMIC DNA]</scope>
</reference>
<protein>
    <submittedName>
        <fullName evidence="1">Uncharacterized protein</fullName>
    </submittedName>
</protein>
<sequence>MQGAVASTYPVPSHRKLSAETQLRVIATQLAAKFNPVKMIRAYCTMQLIVKSLQLNPCYYLSRQVYNDVTHHVSHIEDSGGMDSTNYCKKKKAGKWDRTVLGRSAPFARARPPAHIAHISHRAPRPTAGRGLLPGNLVVPPANKHLNADIV</sequence>
<dbReference type="Proteomes" id="UP000299102">
    <property type="component" value="Unassembled WGS sequence"/>
</dbReference>
<evidence type="ECO:0000313" key="2">
    <source>
        <dbReference type="Proteomes" id="UP000299102"/>
    </source>
</evidence>
<organism evidence="1 2">
    <name type="scientific">Eumeta variegata</name>
    <name type="common">Bagworm moth</name>
    <name type="synonym">Eumeta japonica</name>
    <dbReference type="NCBI Taxonomy" id="151549"/>
    <lineage>
        <taxon>Eukaryota</taxon>
        <taxon>Metazoa</taxon>
        <taxon>Ecdysozoa</taxon>
        <taxon>Arthropoda</taxon>
        <taxon>Hexapoda</taxon>
        <taxon>Insecta</taxon>
        <taxon>Pterygota</taxon>
        <taxon>Neoptera</taxon>
        <taxon>Endopterygota</taxon>
        <taxon>Lepidoptera</taxon>
        <taxon>Glossata</taxon>
        <taxon>Ditrysia</taxon>
        <taxon>Tineoidea</taxon>
        <taxon>Psychidae</taxon>
        <taxon>Oiketicinae</taxon>
        <taxon>Eumeta</taxon>
    </lineage>
</organism>
<name>A0A4C1WMJ9_EUMVA</name>
<comment type="caution">
    <text evidence="1">The sequence shown here is derived from an EMBL/GenBank/DDBJ whole genome shotgun (WGS) entry which is preliminary data.</text>
</comment>
<evidence type="ECO:0000313" key="1">
    <source>
        <dbReference type="EMBL" id="GBP51712.1"/>
    </source>
</evidence>
<dbReference type="AlphaFoldDB" id="A0A4C1WMJ9"/>
<gene>
    <name evidence="1" type="ORF">EVAR_96263_1</name>
</gene>
<proteinExistence type="predicted"/>
<accession>A0A4C1WMJ9</accession>
<keyword evidence="2" id="KW-1185">Reference proteome</keyword>